<evidence type="ECO:0000313" key="3">
    <source>
        <dbReference type="Proteomes" id="UP000192342"/>
    </source>
</evidence>
<feature type="chain" id="PRO_5012937408" description="Cupin 2 conserved barrel domain-containing protein" evidence="1">
    <location>
        <begin position="27"/>
        <end position="125"/>
    </location>
</feature>
<accession>A0A1Y1SE62</accession>
<keyword evidence="3" id="KW-1185">Reference proteome</keyword>
<organism evidence="2 3">
    <name type="scientific">Oceanococcus atlanticus</name>
    <dbReference type="NCBI Taxonomy" id="1317117"/>
    <lineage>
        <taxon>Bacteria</taxon>
        <taxon>Pseudomonadati</taxon>
        <taxon>Pseudomonadota</taxon>
        <taxon>Gammaproteobacteria</taxon>
        <taxon>Chromatiales</taxon>
        <taxon>Oceanococcaceae</taxon>
        <taxon>Oceanococcus</taxon>
    </lineage>
</organism>
<gene>
    <name evidence="2" type="ORF">ATO7_09277</name>
</gene>
<dbReference type="SUPFAM" id="SSF51182">
    <property type="entry name" value="RmlC-like cupins"/>
    <property type="match status" value="1"/>
</dbReference>
<dbReference type="AlphaFoldDB" id="A0A1Y1SE62"/>
<name>A0A1Y1SE62_9GAMM</name>
<feature type="signal peptide" evidence="1">
    <location>
        <begin position="1"/>
        <end position="26"/>
    </location>
</feature>
<dbReference type="OrthoDB" id="5917767at2"/>
<proteinExistence type="predicted"/>
<evidence type="ECO:0000256" key="1">
    <source>
        <dbReference type="SAM" id="SignalP"/>
    </source>
</evidence>
<dbReference type="Proteomes" id="UP000192342">
    <property type="component" value="Unassembled WGS sequence"/>
</dbReference>
<evidence type="ECO:0000313" key="2">
    <source>
        <dbReference type="EMBL" id="ORE87221.1"/>
    </source>
</evidence>
<dbReference type="STRING" id="1317117.ATO7_09277"/>
<reference evidence="2 3" key="1">
    <citation type="submission" date="2013-04" db="EMBL/GenBank/DDBJ databases">
        <title>Oceanococcus atlanticus 22II-S10r2 Genome Sequencing.</title>
        <authorList>
            <person name="Lai Q."/>
            <person name="Li G."/>
            <person name="Shao Z."/>
        </authorList>
    </citation>
    <scope>NUCLEOTIDE SEQUENCE [LARGE SCALE GENOMIC DNA]</scope>
    <source>
        <strain evidence="2 3">22II-S10r2</strain>
    </source>
</reference>
<comment type="caution">
    <text evidence="2">The sequence shown here is derived from an EMBL/GenBank/DDBJ whole genome shotgun (WGS) entry which is preliminary data.</text>
</comment>
<dbReference type="EMBL" id="AQQV01000002">
    <property type="protein sequence ID" value="ORE87221.1"/>
    <property type="molecule type" value="Genomic_DNA"/>
</dbReference>
<dbReference type="Gene3D" id="2.60.120.10">
    <property type="entry name" value="Jelly Rolls"/>
    <property type="match status" value="1"/>
</dbReference>
<dbReference type="InterPro" id="IPR011051">
    <property type="entry name" value="RmlC_Cupin_sf"/>
</dbReference>
<protein>
    <recommendedName>
        <fullName evidence="4">Cupin 2 conserved barrel domain-containing protein</fullName>
    </recommendedName>
</protein>
<sequence>MKSPLIHGIRLCAFSMIVLATNLAQAADYPAAHLSSPEQYQVLLENEQVLVLKMTLKPGESDLMHSHRDESVYFERGGKLRIQEANGELIEANVPDGHVMWHRAWSHQVTNAGSTDVVAIIVEEK</sequence>
<dbReference type="RefSeq" id="WP_083561435.1">
    <property type="nucleotide sequence ID" value="NZ_AQQV01000002.1"/>
</dbReference>
<evidence type="ECO:0008006" key="4">
    <source>
        <dbReference type="Google" id="ProtNLM"/>
    </source>
</evidence>
<dbReference type="InterPro" id="IPR014710">
    <property type="entry name" value="RmlC-like_jellyroll"/>
</dbReference>
<keyword evidence="1" id="KW-0732">Signal</keyword>